<protein>
    <recommendedName>
        <fullName evidence="4">Acyltransferase 3 domain-containing protein</fullName>
    </recommendedName>
</protein>
<dbReference type="PANTHER" id="PTHR11161">
    <property type="entry name" value="O-ACYLTRANSFERASE"/>
    <property type="match status" value="1"/>
</dbReference>
<keyword evidence="1" id="KW-0812">Transmembrane</keyword>
<reference evidence="3" key="1">
    <citation type="submission" date="2022-10" db="EMBL/GenBank/DDBJ databases">
        <title>Genome assembly of Pristionchus species.</title>
        <authorList>
            <person name="Yoshida K."/>
            <person name="Sommer R.J."/>
        </authorList>
    </citation>
    <scope>NUCLEOTIDE SEQUENCE [LARGE SCALE GENOMIC DNA]</scope>
    <source>
        <strain evidence="3">RS5460</strain>
    </source>
</reference>
<feature type="transmembrane region" description="Helical" evidence="1">
    <location>
        <begin position="143"/>
        <end position="166"/>
    </location>
</feature>
<evidence type="ECO:0000313" key="3">
    <source>
        <dbReference type="Proteomes" id="UP001328107"/>
    </source>
</evidence>
<dbReference type="AlphaFoldDB" id="A0AAN4ZEY5"/>
<dbReference type="EMBL" id="BTRK01000002">
    <property type="protein sequence ID" value="GMR39541.1"/>
    <property type="molecule type" value="Genomic_DNA"/>
</dbReference>
<keyword evidence="3" id="KW-1185">Reference proteome</keyword>
<gene>
    <name evidence="2" type="ORF">PMAYCL1PPCAC_09736</name>
</gene>
<accession>A0AAN4ZEY5</accession>
<feature type="transmembrane region" description="Helical" evidence="1">
    <location>
        <begin position="25"/>
        <end position="48"/>
    </location>
</feature>
<dbReference type="PANTHER" id="PTHR11161:SF0">
    <property type="entry name" value="O-ACYLTRANSFERASE LIKE PROTEIN"/>
    <property type="match status" value="1"/>
</dbReference>
<evidence type="ECO:0000256" key="1">
    <source>
        <dbReference type="SAM" id="Phobius"/>
    </source>
</evidence>
<evidence type="ECO:0000313" key="2">
    <source>
        <dbReference type="EMBL" id="GMR39541.1"/>
    </source>
</evidence>
<proteinExistence type="predicted"/>
<dbReference type="Proteomes" id="UP001328107">
    <property type="component" value="Unassembled WGS sequence"/>
</dbReference>
<keyword evidence="1" id="KW-0472">Membrane</keyword>
<keyword evidence="1" id="KW-1133">Transmembrane helix</keyword>
<dbReference type="InterPro" id="IPR052728">
    <property type="entry name" value="O2_lipid_transport_reg"/>
</dbReference>
<sequence length="193" mass="22865">MEVMRGLNYFFSATFTNSYPSVDTFFLISGLLVAYNFFNVSTSIFMRAHSNPRFAHNPLTWIKYCVHRWVRLTPAYMFFIALFVAWQPQMHDVWAIGTAENFTHHRENCEAHWWMNALYINNFLGPFENCYPISWFLAVDTQLYLAAPFFLLAIYYSCTFSVFFIVNLETKNNCTKNDFVLPFQFCILMQTLF</sequence>
<name>A0AAN4ZEY5_9BILA</name>
<feature type="transmembrane region" description="Helical" evidence="1">
    <location>
        <begin position="69"/>
        <end position="86"/>
    </location>
</feature>
<evidence type="ECO:0008006" key="4">
    <source>
        <dbReference type="Google" id="ProtNLM"/>
    </source>
</evidence>
<organism evidence="2 3">
    <name type="scientific">Pristionchus mayeri</name>
    <dbReference type="NCBI Taxonomy" id="1317129"/>
    <lineage>
        <taxon>Eukaryota</taxon>
        <taxon>Metazoa</taxon>
        <taxon>Ecdysozoa</taxon>
        <taxon>Nematoda</taxon>
        <taxon>Chromadorea</taxon>
        <taxon>Rhabditida</taxon>
        <taxon>Rhabditina</taxon>
        <taxon>Diplogasteromorpha</taxon>
        <taxon>Diplogasteroidea</taxon>
        <taxon>Neodiplogasteridae</taxon>
        <taxon>Pristionchus</taxon>
    </lineage>
</organism>
<comment type="caution">
    <text evidence="2">The sequence shown here is derived from an EMBL/GenBank/DDBJ whole genome shotgun (WGS) entry which is preliminary data.</text>
</comment>